<keyword evidence="4 10" id="KW-0460">Magnesium</keyword>
<feature type="binding site" evidence="10">
    <location>
        <position position="185"/>
    </location>
    <ligand>
        <name>a divalent metal cation</name>
        <dbReference type="ChEBI" id="CHEBI:60240"/>
        <note>ligand shared between dimeric partners</note>
    </ligand>
</feature>
<dbReference type="GO" id="GO:0008615">
    <property type="term" value="P:pyridoxine biosynthetic process"/>
    <property type="evidence" value="ECO:0007669"/>
    <property type="project" value="UniProtKB-UniRule"/>
</dbReference>
<name>A0A934SQP8_9BURK</name>
<dbReference type="GO" id="GO:0005737">
    <property type="term" value="C:cytoplasm"/>
    <property type="evidence" value="ECO:0007669"/>
    <property type="project" value="UniProtKB-SubCell"/>
</dbReference>
<feature type="binding site" evidence="10">
    <location>
        <position position="285"/>
    </location>
    <ligand>
        <name>a divalent metal cation</name>
        <dbReference type="ChEBI" id="CHEBI:60240"/>
        <note>ligand shared between dimeric partners</note>
    </ligand>
</feature>
<keyword evidence="12" id="KW-1185">Reference proteome</keyword>
<sequence length="353" mass="37175">MTDVANAALHADPKPTLGITVGEPAGIGPEIAIRAAWELREEVRSVLIGDSAFLAMLAAEIDPAIRLVAISQFALRNDGLPSFPADRIAVVDCPLAAHVTPGMPNALNGRQVLQTLDVAIEGAMAGWLDAIVTAPLQKSTINDAGVPFTGHTEYLAEKTRTPQVVMMLATEATTPPLRVALATTHLPLKDVPAAITFDSLSRTLDILHADLRGKFGMATPRILVTGLNPHAGENGYLGREEIEVIAPALEAARSRGIDAAGPYPADTLFQQKYLKDADAVLAMYHDQGLPVLKHASFGRGINITLGLPIIRTSVDHGTALDVAAQGLGRADHGSMIEAIRAAARMAATKTATQ</sequence>
<dbReference type="PANTHER" id="PTHR30004:SF5">
    <property type="entry name" value="4-HYDROXYTHREONINE-4-PHOSPHATE DEHYDROGENASE"/>
    <property type="match status" value="1"/>
</dbReference>
<dbReference type="EMBL" id="JAEPBG010000001">
    <property type="protein sequence ID" value="MBK4733714.1"/>
    <property type="molecule type" value="Genomic_DNA"/>
</dbReference>
<evidence type="ECO:0000313" key="11">
    <source>
        <dbReference type="EMBL" id="MBK4733714.1"/>
    </source>
</evidence>
<keyword evidence="3 10" id="KW-0862">Zinc</keyword>
<feature type="binding site" evidence="10">
    <location>
        <position position="230"/>
    </location>
    <ligand>
        <name>a divalent metal cation</name>
        <dbReference type="ChEBI" id="CHEBI:60240"/>
        <note>ligand shared between dimeric partners</note>
    </ligand>
</feature>
<comment type="caution">
    <text evidence="11">The sequence shown here is derived from an EMBL/GenBank/DDBJ whole genome shotgun (WGS) entry which is preliminary data.</text>
</comment>
<dbReference type="GO" id="GO:0050897">
    <property type="term" value="F:cobalt ion binding"/>
    <property type="evidence" value="ECO:0007669"/>
    <property type="project" value="UniProtKB-UniRule"/>
</dbReference>
<dbReference type="Gene3D" id="3.40.718.10">
    <property type="entry name" value="Isopropylmalate Dehydrogenase"/>
    <property type="match status" value="1"/>
</dbReference>
<reference evidence="11" key="1">
    <citation type="submission" date="2021-01" db="EMBL/GenBank/DDBJ databases">
        <title>Genome sequence of strain Noviherbaspirillum sp. DKR-6.</title>
        <authorList>
            <person name="Chaudhary D.K."/>
        </authorList>
    </citation>
    <scope>NUCLEOTIDE SEQUENCE</scope>
    <source>
        <strain evidence="11">DKR-6</strain>
    </source>
</reference>
<dbReference type="Pfam" id="PF04166">
    <property type="entry name" value="PdxA"/>
    <property type="match status" value="1"/>
</dbReference>
<keyword evidence="8 10" id="KW-0664">Pyridoxine biosynthesis</keyword>
<comment type="function">
    <text evidence="10">Catalyzes the NAD(P)-dependent oxidation of 4-(phosphooxy)-L-threonine (HTP) into 2-amino-3-oxo-4-(phosphooxy)butyric acid which spontaneously decarboxylates to form 3-amino-2-oxopropyl phosphate (AHAP).</text>
</comment>
<dbReference type="HAMAP" id="MF_00536">
    <property type="entry name" value="PdxA"/>
    <property type="match status" value="1"/>
</dbReference>
<comment type="similarity">
    <text evidence="10">Belongs to the PdxA family.</text>
</comment>
<keyword evidence="9 10" id="KW-0170">Cobalt</keyword>
<accession>A0A934SQP8</accession>
<evidence type="ECO:0000256" key="2">
    <source>
        <dbReference type="ARBA" id="ARBA00022723"/>
    </source>
</evidence>
<dbReference type="SUPFAM" id="SSF53659">
    <property type="entry name" value="Isocitrate/Isopropylmalate dehydrogenase-like"/>
    <property type="match status" value="1"/>
</dbReference>
<feature type="binding site" evidence="10">
    <location>
        <position position="311"/>
    </location>
    <ligand>
        <name>substrate</name>
    </ligand>
</feature>
<dbReference type="GO" id="GO:0050570">
    <property type="term" value="F:4-hydroxythreonine-4-phosphate dehydrogenase activity"/>
    <property type="evidence" value="ECO:0007669"/>
    <property type="project" value="UniProtKB-UniRule"/>
</dbReference>
<feature type="binding site" evidence="10">
    <location>
        <position position="302"/>
    </location>
    <ligand>
        <name>substrate</name>
    </ligand>
</feature>
<evidence type="ECO:0000256" key="9">
    <source>
        <dbReference type="ARBA" id="ARBA00023285"/>
    </source>
</evidence>
<evidence type="ECO:0000256" key="4">
    <source>
        <dbReference type="ARBA" id="ARBA00022842"/>
    </source>
</evidence>
<keyword evidence="6 10" id="KW-0560">Oxidoreductase</keyword>
<dbReference type="EC" id="1.1.1.262" evidence="10"/>
<comment type="cofactor">
    <cofactor evidence="10">
        <name>Zn(2+)</name>
        <dbReference type="ChEBI" id="CHEBI:29105"/>
    </cofactor>
    <cofactor evidence="10">
        <name>Mg(2+)</name>
        <dbReference type="ChEBI" id="CHEBI:18420"/>
    </cofactor>
    <cofactor evidence="10">
        <name>Co(2+)</name>
        <dbReference type="ChEBI" id="CHEBI:48828"/>
    </cofactor>
    <text evidence="10">Binds 1 divalent metal cation per subunit. Can use ions such as Zn(2+), Mg(2+) or Co(2+).</text>
</comment>
<comment type="subunit">
    <text evidence="10">Homodimer.</text>
</comment>
<dbReference type="AlphaFoldDB" id="A0A934SQP8"/>
<keyword evidence="5 10" id="KW-0521">NADP</keyword>
<evidence type="ECO:0000256" key="7">
    <source>
        <dbReference type="ARBA" id="ARBA00023027"/>
    </source>
</evidence>
<keyword evidence="2 10" id="KW-0479">Metal-binding</keyword>
<dbReference type="GO" id="GO:0042823">
    <property type="term" value="P:pyridoxal phosphate biosynthetic process"/>
    <property type="evidence" value="ECO:0007669"/>
    <property type="project" value="UniProtKB-UniRule"/>
</dbReference>
<dbReference type="GO" id="GO:0051287">
    <property type="term" value="F:NAD binding"/>
    <property type="evidence" value="ECO:0007669"/>
    <property type="project" value="InterPro"/>
</dbReference>
<dbReference type="GO" id="GO:0000287">
    <property type="term" value="F:magnesium ion binding"/>
    <property type="evidence" value="ECO:0007669"/>
    <property type="project" value="UniProtKB-UniRule"/>
</dbReference>
<dbReference type="Proteomes" id="UP000622890">
    <property type="component" value="Unassembled WGS sequence"/>
</dbReference>
<keyword evidence="1 10" id="KW-0963">Cytoplasm</keyword>
<dbReference type="NCBIfam" id="NF002520">
    <property type="entry name" value="PRK01909.1"/>
    <property type="match status" value="1"/>
</dbReference>
<feature type="binding site" evidence="10">
    <location>
        <position position="293"/>
    </location>
    <ligand>
        <name>substrate</name>
    </ligand>
</feature>
<dbReference type="RefSeq" id="WP_200590443.1">
    <property type="nucleotide sequence ID" value="NZ_JAEPBG010000001.1"/>
</dbReference>
<comment type="catalytic activity">
    <reaction evidence="10">
        <text>4-(phosphooxy)-L-threonine + NAD(+) = 3-amino-2-oxopropyl phosphate + CO2 + NADH</text>
        <dbReference type="Rhea" id="RHEA:32275"/>
        <dbReference type="ChEBI" id="CHEBI:16526"/>
        <dbReference type="ChEBI" id="CHEBI:57279"/>
        <dbReference type="ChEBI" id="CHEBI:57540"/>
        <dbReference type="ChEBI" id="CHEBI:57945"/>
        <dbReference type="ChEBI" id="CHEBI:58452"/>
        <dbReference type="EC" id="1.1.1.262"/>
    </reaction>
</comment>
<evidence type="ECO:0000256" key="1">
    <source>
        <dbReference type="ARBA" id="ARBA00022490"/>
    </source>
</evidence>
<dbReference type="NCBIfam" id="TIGR00557">
    <property type="entry name" value="pdxA"/>
    <property type="match status" value="1"/>
</dbReference>
<keyword evidence="7 10" id="KW-0520">NAD</keyword>
<dbReference type="InterPro" id="IPR005255">
    <property type="entry name" value="PdxA_fam"/>
</dbReference>
<evidence type="ECO:0000256" key="8">
    <source>
        <dbReference type="ARBA" id="ARBA00023096"/>
    </source>
</evidence>
<dbReference type="GO" id="GO:0008270">
    <property type="term" value="F:zinc ion binding"/>
    <property type="evidence" value="ECO:0007669"/>
    <property type="project" value="UniProtKB-UniRule"/>
</dbReference>
<comment type="pathway">
    <text evidence="10">Cofactor biosynthesis; pyridoxine 5'-phosphate biosynthesis; pyridoxine 5'-phosphate from D-erythrose 4-phosphate: step 4/5.</text>
</comment>
<dbReference type="InterPro" id="IPR037510">
    <property type="entry name" value="PdxA"/>
</dbReference>
<evidence type="ECO:0000256" key="3">
    <source>
        <dbReference type="ARBA" id="ARBA00022833"/>
    </source>
</evidence>
<feature type="binding site" evidence="10">
    <location>
        <position position="152"/>
    </location>
    <ligand>
        <name>substrate</name>
    </ligand>
</feature>
<protein>
    <recommendedName>
        <fullName evidence="10">4-hydroxythreonine-4-phosphate dehydrogenase</fullName>
        <ecNumber evidence="10">1.1.1.262</ecNumber>
    </recommendedName>
    <alternativeName>
        <fullName evidence="10">4-(phosphohydroxy)-L-threonine dehydrogenase</fullName>
    </alternativeName>
</protein>
<gene>
    <name evidence="10 11" type="primary">pdxA</name>
    <name evidence="11" type="ORF">JJB74_03720</name>
</gene>
<evidence type="ECO:0000256" key="10">
    <source>
        <dbReference type="HAMAP-Rule" id="MF_00536"/>
    </source>
</evidence>
<evidence type="ECO:0000256" key="6">
    <source>
        <dbReference type="ARBA" id="ARBA00023002"/>
    </source>
</evidence>
<organism evidence="11 12">
    <name type="scientific">Noviherbaspirillum pedocola</name>
    <dbReference type="NCBI Taxonomy" id="2801341"/>
    <lineage>
        <taxon>Bacteria</taxon>
        <taxon>Pseudomonadati</taxon>
        <taxon>Pseudomonadota</taxon>
        <taxon>Betaproteobacteria</taxon>
        <taxon>Burkholderiales</taxon>
        <taxon>Oxalobacteraceae</taxon>
        <taxon>Noviherbaspirillum</taxon>
    </lineage>
</organism>
<proteinExistence type="inferred from homology"/>
<feature type="binding site" evidence="10">
    <location>
        <position position="151"/>
    </location>
    <ligand>
        <name>substrate</name>
    </ligand>
</feature>
<comment type="subcellular location">
    <subcellularLocation>
        <location evidence="10">Cytoplasm</location>
    </subcellularLocation>
</comment>
<evidence type="ECO:0000313" key="12">
    <source>
        <dbReference type="Proteomes" id="UP000622890"/>
    </source>
</evidence>
<dbReference type="PANTHER" id="PTHR30004">
    <property type="entry name" value="4-HYDROXYTHREONINE-4-PHOSPHATE DEHYDROGENASE"/>
    <property type="match status" value="1"/>
</dbReference>
<evidence type="ECO:0000256" key="5">
    <source>
        <dbReference type="ARBA" id="ARBA00022857"/>
    </source>
</evidence>
<comment type="miscellaneous">
    <text evidence="10">The active site is located at the dimer interface.</text>
</comment>